<proteinExistence type="predicted"/>
<dbReference type="RefSeq" id="WP_354440847.1">
    <property type="nucleotide sequence ID" value="NZ_JBEPSH010000001.1"/>
</dbReference>
<name>A0ABV2Q334_9BURK</name>
<gene>
    <name evidence="1" type="ORF">ABIE13_000514</name>
</gene>
<keyword evidence="2" id="KW-1185">Reference proteome</keyword>
<dbReference type="Proteomes" id="UP001549320">
    <property type="component" value="Unassembled WGS sequence"/>
</dbReference>
<organism evidence="1 2">
    <name type="scientific">Ottowia thiooxydans</name>
    <dbReference type="NCBI Taxonomy" id="219182"/>
    <lineage>
        <taxon>Bacteria</taxon>
        <taxon>Pseudomonadati</taxon>
        <taxon>Pseudomonadota</taxon>
        <taxon>Betaproteobacteria</taxon>
        <taxon>Burkholderiales</taxon>
        <taxon>Comamonadaceae</taxon>
        <taxon>Ottowia</taxon>
    </lineage>
</organism>
<protein>
    <submittedName>
        <fullName evidence="1">Uncharacterized protein</fullName>
    </submittedName>
</protein>
<dbReference type="EMBL" id="JBEPSH010000001">
    <property type="protein sequence ID" value="MET4575417.1"/>
    <property type="molecule type" value="Genomic_DNA"/>
</dbReference>
<evidence type="ECO:0000313" key="2">
    <source>
        <dbReference type="Proteomes" id="UP001549320"/>
    </source>
</evidence>
<accession>A0ABV2Q334</accession>
<comment type="caution">
    <text evidence="1">The sequence shown here is derived from an EMBL/GenBank/DDBJ whole genome shotgun (WGS) entry which is preliminary data.</text>
</comment>
<sequence length="108" mass="12615">MIVHLNAAGQLFLAEQNDFKRLHCAFPRLKKAPDLRGQLGDFVELEGTEAAWISLDWMRRQAVEPRAAWLFELDRMIDWAKTRGWVSPDDQRVKAHVIWHDADPQLPR</sequence>
<reference evidence="1 2" key="1">
    <citation type="submission" date="2024-06" db="EMBL/GenBank/DDBJ databases">
        <title>Sorghum-associated microbial communities from plants grown in Nebraska, USA.</title>
        <authorList>
            <person name="Schachtman D."/>
        </authorList>
    </citation>
    <scope>NUCLEOTIDE SEQUENCE [LARGE SCALE GENOMIC DNA]</scope>
    <source>
        <strain evidence="1 2">2709</strain>
    </source>
</reference>
<evidence type="ECO:0000313" key="1">
    <source>
        <dbReference type="EMBL" id="MET4575417.1"/>
    </source>
</evidence>